<dbReference type="Pfam" id="PF02321">
    <property type="entry name" value="OEP"/>
    <property type="match status" value="2"/>
</dbReference>
<dbReference type="PANTHER" id="PTHR30203:SF33">
    <property type="entry name" value="BLR4455 PROTEIN"/>
    <property type="match status" value="1"/>
</dbReference>
<dbReference type="InterPro" id="IPR010131">
    <property type="entry name" value="MdtP/NodT-like"/>
</dbReference>
<dbReference type="KEGG" id="sfu:Sfum_1077"/>
<gene>
    <name evidence="5" type="ordered locus">Sfum_1077</name>
</gene>
<evidence type="ECO:0000313" key="5">
    <source>
        <dbReference type="EMBL" id="ABK16771.1"/>
    </source>
</evidence>
<keyword evidence="3" id="KW-0175">Coiled coil</keyword>
<evidence type="ECO:0000256" key="2">
    <source>
        <dbReference type="RuleBase" id="RU362097"/>
    </source>
</evidence>
<dbReference type="NCBIfam" id="TIGR01845">
    <property type="entry name" value="outer_NodT"/>
    <property type="match status" value="1"/>
</dbReference>
<keyword evidence="2 5" id="KW-0449">Lipoprotein</keyword>
<dbReference type="GO" id="GO:0005886">
    <property type="term" value="C:plasma membrane"/>
    <property type="evidence" value="ECO:0007669"/>
    <property type="project" value="UniProtKB-SubCell"/>
</dbReference>
<evidence type="ECO:0000313" key="6">
    <source>
        <dbReference type="Proteomes" id="UP000001784"/>
    </source>
</evidence>
<dbReference type="InterPro" id="IPR003423">
    <property type="entry name" value="OMP_efflux"/>
</dbReference>
<evidence type="ECO:0000256" key="3">
    <source>
        <dbReference type="SAM" id="Coils"/>
    </source>
</evidence>
<dbReference type="HOGENOM" id="CLU_012817_13_1_7"/>
<dbReference type="Gene3D" id="2.20.200.10">
    <property type="entry name" value="Outer membrane efflux proteins (OEP)"/>
    <property type="match status" value="1"/>
</dbReference>
<accession>A0LH69</accession>
<keyword evidence="2" id="KW-0564">Palmitate</keyword>
<evidence type="ECO:0000256" key="1">
    <source>
        <dbReference type="ARBA" id="ARBA00007613"/>
    </source>
</evidence>
<feature type="region of interest" description="Disordered" evidence="4">
    <location>
        <begin position="244"/>
        <end position="274"/>
    </location>
</feature>
<sequence>MRRFALTALAVLLAGCTLGPDYRRPAVDVMPSYRFEERETRDTANTDWWKEFQDPVLDSLIAEALANNRNVRIAAANIDQAAGVLMQTRAPLFPQVSYSGSATRRRASERGSDVLSGFVSNPRNSFELLAGANWEIDLWGRIRRLSEAARANLLASEEARRGVVLSLVASVAGTYIQLRGLDDQLEISRRTLAVYGESLRLFELQFAHGQVSQMTVEQARSQYETAAATIPQIESQIAQTENGLSTLLGRNPGPVDRGKSIRELTPPAIPSGLPSQLLERRPDLAQAEQNLIAANAQIGAAKALYFPAISLTAALGTQSSELSDLFKGPARTWSYAGSFTGPIFTAGAIAGQVKQAEAMQKAALESYQNAILNAFSDVESALVARRKLSEQLEAQEALVRTLKEYDRLAWLQYNGGYTPYLTVLTAETQLFPAELTTSEVRTALMAAYVNIYKVMGGGWVNRADALTREAPAAAPLGLDPPAAAASTASSKAKTEE</sequence>
<dbReference type="Gene3D" id="1.20.1600.10">
    <property type="entry name" value="Outer membrane efflux proteins (OEP)"/>
    <property type="match status" value="1"/>
</dbReference>
<dbReference type="eggNOG" id="COG1538">
    <property type="taxonomic scope" value="Bacteria"/>
</dbReference>
<feature type="coiled-coil region" evidence="3">
    <location>
        <begin position="378"/>
        <end position="405"/>
    </location>
</feature>
<name>A0LH69_SYNFM</name>
<dbReference type="SUPFAM" id="SSF56954">
    <property type="entry name" value="Outer membrane efflux proteins (OEP)"/>
    <property type="match status" value="1"/>
</dbReference>
<dbReference type="InParanoid" id="A0LH69"/>
<dbReference type="PANTHER" id="PTHR30203">
    <property type="entry name" value="OUTER MEMBRANE CATION EFFLUX PROTEIN"/>
    <property type="match status" value="1"/>
</dbReference>
<keyword evidence="2" id="KW-1134">Transmembrane beta strand</keyword>
<keyword evidence="2" id="KW-0472">Membrane</keyword>
<dbReference type="Proteomes" id="UP000001784">
    <property type="component" value="Chromosome"/>
</dbReference>
<comment type="subcellular location">
    <subcellularLocation>
        <location evidence="2">Cell membrane</location>
        <topology evidence="2">Lipid-anchor</topology>
    </subcellularLocation>
</comment>
<reference evidence="5 6" key="1">
    <citation type="submission" date="2006-10" db="EMBL/GenBank/DDBJ databases">
        <title>Complete sequence of Syntrophobacter fumaroxidans MPOB.</title>
        <authorList>
            <consortium name="US DOE Joint Genome Institute"/>
            <person name="Copeland A."/>
            <person name="Lucas S."/>
            <person name="Lapidus A."/>
            <person name="Barry K."/>
            <person name="Detter J.C."/>
            <person name="Glavina del Rio T."/>
            <person name="Hammon N."/>
            <person name="Israni S."/>
            <person name="Pitluck S."/>
            <person name="Goltsman E.G."/>
            <person name="Martinez M."/>
            <person name="Schmutz J."/>
            <person name="Larimer F."/>
            <person name="Land M."/>
            <person name="Hauser L."/>
            <person name="Kyrpides N."/>
            <person name="Kim E."/>
            <person name="Boone D.R."/>
            <person name="Brockman F."/>
            <person name="Culley D."/>
            <person name="Ferry J."/>
            <person name="Gunsalus R."/>
            <person name="McInerney M.J."/>
            <person name="Morrison M."/>
            <person name="Plugge C."/>
            <person name="Rohlin L."/>
            <person name="Scholten J."/>
            <person name="Sieber J."/>
            <person name="Stams A.J.M."/>
            <person name="Worm P."/>
            <person name="Henstra A.M."/>
            <person name="Richardson P."/>
        </authorList>
    </citation>
    <scope>NUCLEOTIDE SEQUENCE [LARGE SCALE GENOMIC DNA]</scope>
    <source>
        <strain evidence="6">DSM 10017 / MPOB</strain>
    </source>
</reference>
<keyword evidence="2" id="KW-0812">Transmembrane</keyword>
<dbReference type="RefSeq" id="WP_011697942.1">
    <property type="nucleotide sequence ID" value="NC_008554.1"/>
</dbReference>
<dbReference type="PROSITE" id="PS51257">
    <property type="entry name" value="PROKAR_LIPOPROTEIN"/>
    <property type="match status" value="1"/>
</dbReference>
<evidence type="ECO:0000256" key="4">
    <source>
        <dbReference type="SAM" id="MobiDB-lite"/>
    </source>
</evidence>
<dbReference type="EMBL" id="CP000478">
    <property type="protein sequence ID" value="ABK16771.1"/>
    <property type="molecule type" value="Genomic_DNA"/>
</dbReference>
<organism evidence="5 6">
    <name type="scientific">Syntrophobacter fumaroxidans (strain DSM 10017 / MPOB)</name>
    <dbReference type="NCBI Taxonomy" id="335543"/>
    <lineage>
        <taxon>Bacteria</taxon>
        <taxon>Pseudomonadati</taxon>
        <taxon>Thermodesulfobacteriota</taxon>
        <taxon>Syntrophobacteria</taxon>
        <taxon>Syntrophobacterales</taxon>
        <taxon>Syntrophobacteraceae</taxon>
        <taxon>Syntrophobacter</taxon>
    </lineage>
</organism>
<protein>
    <submittedName>
        <fullName evidence="5">RND efflux system, outer membrane lipoprotein, NodT family</fullName>
    </submittedName>
</protein>
<feature type="region of interest" description="Disordered" evidence="4">
    <location>
        <begin position="474"/>
        <end position="496"/>
    </location>
</feature>
<proteinExistence type="inferred from homology"/>
<dbReference type="STRING" id="335543.Sfum_1077"/>
<dbReference type="GO" id="GO:0015562">
    <property type="term" value="F:efflux transmembrane transporter activity"/>
    <property type="evidence" value="ECO:0007669"/>
    <property type="project" value="InterPro"/>
</dbReference>
<keyword evidence="6" id="KW-1185">Reference proteome</keyword>
<comment type="similarity">
    <text evidence="1 2">Belongs to the outer membrane factor (OMF) (TC 1.B.17) family.</text>
</comment>
<dbReference type="AlphaFoldDB" id="A0LH69"/>
<dbReference type="OrthoDB" id="9783163at2"/>